<dbReference type="EMBL" id="DS547092">
    <property type="protein sequence ID" value="EDR14815.1"/>
    <property type="molecule type" value="Genomic_DNA"/>
</dbReference>
<dbReference type="InterPro" id="IPR040144">
    <property type="entry name" value="RAP1GDS1"/>
</dbReference>
<dbReference type="SUPFAM" id="SSF48371">
    <property type="entry name" value="ARM repeat"/>
    <property type="match status" value="1"/>
</dbReference>
<dbReference type="STRING" id="486041.B0CSB2"/>
<keyword evidence="2" id="KW-1185">Reference proteome</keyword>
<accession>B0CSB2</accession>
<name>B0CSB2_LACBS</name>
<dbReference type="Gene3D" id="1.25.10.10">
    <property type="entry name" value="Leucine-rich Repeat Variant"/>
    <property type="match status" value="1"/>
</dbReference>
<dbReference type="Proteomes" id="UP000001194">
    <property type="component" value="Unassembled WGS sequence"/>
</dbReference>
<proteinExistence type="predicted"/>
<dbReference type="InterPro" id="IPR016024">
    <property type="entry name" value="ARM-type_fold"/>
</dbReference>
<dbReference type="RefSeq" id="XP_001875374.1">
    <property type="nucleotide sequence ID" value="XM_001875339.1"/>
</dbReference>
<dbReference type="PANTHER" id="PTHR10957">
    <property type="entry name" value="RAP1 GTPASE-GDP DISSOCIATION STIMULATOR 1"/>
    <property type="match status" value="1"/>
</dbReference>
<dbReference type="InParanoid" id="B0CSB2"/>
<dbReference type="KEGG" id="lbc:LACBIDRAFT_322155"/>
<gene>
    <name evidence="1" type="ORF">LACBIDRAFT_322155</name>
</gene>
<reference evidence="1 2" key="1">
    <citation type="journal article" date="2008" name="Nature">
        <title>The genome of Laccaria bicolor provides insights into mycorrhizal symbiosis.</title>
        <authorList>
            <person name="Martin F."/>
            <person name="Aerts A."/>
            <person name="Ahren D."/>
            <person name="Brun A."/>
            <person name="Danchin E.G.J."/>
            <person name="Duchaussoy F."/>
            <person name="Gibon J."/>
            <person name="Kohler A."/>
            <person name="Lindquist E."/>
            <person name="Pereda V."/>
            <person name="Salamov A."/>
            <person name="Shapiro H.J."/>
            <person name="Wuyts J."/>
            <person name="Blaudez D."/>
            <person name="Buee M."/>
            <person name="Brokstein P."/>
            <person name="Canbaeck B."/>
            <person name="Cohen D."/>
            <person name="Courty P.E."/>
            <person name="Coutinho P.M."/>
            <person name="Delaruelle C."/>
            <person name="Detter J.C."/>
            <person name="Deveau A."/>
            <person name="DiFazio S."/>
            <person name="Duplessis S."/>
            <person name="Fraissinet-Tachet L."/>
            <person name="Lucic E."/>
            <person name="Frey-Klett P."/>
            <person name="Fourrey C."/>
            <person name="Feussner I."/>
            <person name="Gay G."/>
            <person name="Grimwood J."/>
            <person name="Hoegger P.J."/>
            <person name="Jain P."/>
            <person name="Kilaru S."/>
            <person name="Labbe J."/>
            <person name="Lin Y.C."/>
            <person name="Legue V."/>
            <person name="Le Tacon F."/>
            <person name="Marmeisse R."/>
            <person name="Melayah D."/>
            <person name="Montanini B."/>
            <person name="Muratet M."/>
            <person name="Nehls U."/>
            <person name="Niculita-Hirzel H."/>
            <person name="Oudot-Le Secq M.P."/>
            <person name="Peter M."/>
            <person name="Quesneville H."/>
            <person name="Rajashekar B."/>
            <person name="Reich M."/>
            <person name="Rouhier N."/>
            <person name="Schmutz J."/>
            <person name="Yin T."/>
            <person name="Chalot M."/>
            <person name="Henrissat B."/>
            <person name="Kuees U."/>
            <person name="Lucas S."/>
            <person name="Van de Peer Y."/>
            <person name="Podila G.K."/>
            <person name="Polle A."/>
            <person name="Pukkila P.J."/>
            <person name="Richardson P.M."/>
            <person name="Rouze P."/>
            <person name="Sanders I.R."/>
            <person name="Stajich J.E."/>
            <person name="Tunlid A."/>
            <person name="Tuskan G."/>
            <person name="Grigoriev I.V."/>
        </authorList>
    </citation>
    <scope>NUCLEOTIDE SEQUENCE [LARGE SCALE GENOMIC DNA]</scope>
    <source>
        <strain evidence="2">S238N-H82 / ATCC MYA-4686</strain>
    </source>
</reference>
<evidence type="ECO:0000313" key="2">
    <source>
        <dbReference type="Proteomes" id="UP000001194"/>
    </source>
</evidence>
<sequence length="839" mass="91679">MGWKRYLINGTATHITIAAVVLHSHLYPDRSLILQIILRSASSSLSGSARNKNMGSSVDLLPLESNLTHLAATIRDAESKLAWQDVETISQTLANNLRARDGLVDHHTILGKTQLPGTLTSLLSLALHGSHTPTEPYVNVTFELLRVGANLCMDHGDWFPDLDSLDIIDGSRSDENRGYLLEAGFPQIVLNILEGYADLIPSPPPLTPLTLSIPHLKVIRTAIDAVKFRLLSLEASLTILRLSSAIYPPTLWARSPAQFGNISNEDLEESWILRSGISNWAWRTVSELKDVKDESLQAFTPDVLPWIIPSLSMFVPPNPPNENTAFAHNASLLSTLLHTDFEVLEESCTLIESLSLDVEDIRLALARGFCFPAEHLGVPCFSTMLEFIEYGDYPPLWKTTFTEPERKRKEKAFDICKAGLIKSVVEVAGEERNGDVLWDESEEKPGGEFVCKMVRWIKEYVEDIDRSAKNPASDSPGSHRDDMVICASLALGNLARREKFSTALLSPPHSLAPVLASAYFFSPAADVKLKHGILGLLKHLAQSSTLSPTIHTSLGDAGIIRRITESDIWSEKANAMADIVQLNAIGVVKHMCNASVEHSFTLVLPPTDRPTYSVSGLSQIIALVSRSDSVPIQSEGTRVLVNVVKSLWSSEWNNGAVSEEKKRRREAAIRAVLIPEYISALAGLIGRSGRYPILVNEGVVALTLICTHGQGGPLVLSAITAPLLPHNPSVAEPSSATSSDASSPLIATPPTRAHIPAPRHALDMLISVLRNVDNPVNYPIEVRMNTCSFFVQLAKHTSGPGLESVEDFVRPILEKTVESGEGKGEKLAPYAKRVLDSWA</sequence>
<dbReference type="HOGENOM" id="CLU_007321_1_1_1"/>
<dbReference type="OrthoDB" id="26149at2759"/>
<dbReference type="InterPro" id="IPR011989">
    <property type="entry name" value="ARM-like"/>
</dbReference>
<protein>
    <submittedName>
        <fullName evidence="1">Predicted protein</fullName>
    </submittedName>
</protein>
<dbReference type="GO" id="GO:0005085">
    <property type="term" value="F:guanyl-nucleotide exchange factor activity"/>
    <property type="evidence" value="ECO:0007669"/>
    <property type="project" value="InterPro"/>
</dbReference>
<dbReference type="GeneID" id="6070131"/>
<evidence type="ECO:0000313" key="1">
    <source>
        <dbReference type="EMBL" id="EDR14815.1"/>
    </source>
</evidence>
<organism evidence="2">
    <name type="scientific">Laccaria bicolor (strain S238N-H82 / ATCC MYA-4686)</name>
    <name type="common">Bicoloured deceiver</name>
    <name type="synonym">Laccaria laccata var. bicolor</name>
    <dbReference type="NCBI Taxonomy" id="486041"/>
    <lineage>
        <taxon>Eukaryota</taxon>
        <taxon>Fungi</taxon>
        <taxon>Dikarya</taxon>
        <taxon>Basidiomycota</taxon>
        <taxon>Agaricomycotina</taxon>
        <taxon>Agaricomycetes</taxon>
        <taxon>Agaricomycetidae</taxon>
        <taxon>Agaricales</taxon>
        <taxon>Agaricineae</taxon>
        <taxon>Hydnangiaceae</taxon>
        <taxon>Laccaria</taxon>
    </lineage>
</organism>
<dbReference type="AlphaFoldDB" id="B0CSB2"/>